<reference evidence="4 5" key="2">
    <citation type="submission" date="2024-03" db="EMBL/GenBank/DDBJ databases">
        <title>Complete genome sequence of the green alga Chloropicon roscoffensis RCC1871.</title>
        <authorList>
            <person name="Lemieux C."/>
            <person name="Pombert J.-F."/>
            <person name="Otis C."/>
            <person name="Turmel M."/>
        </authorList>
    </citation>
    <scope>NUCLEOTIDE SEQUENCE [LARGE SCALE GENOMIC DNA]</scope>
    <source>
        <strain evidence="4 5">RCC1871</strain>
    </source>
</reference>
<dbReference type="InterPro" id="IPR019595">
    <property type="entry name" value="DUF2470"/>
</dbReference>
<sequence length="359" mass="39424">MKSARGLGARGAKGDRVSRPHANVVRDDSRRLFPTRTAGKRGTTNTGEVVGRRHGRQGACKPCQSAVNDPIVASSSSEPVAQGWGPVGSNEAIKSCTPTAAEDARTAVSLVRHGTFCTLATDTGTPFGTHVYYLVDEESGSPIIRVPSDSVEDLNLIKDGKCSLYIHPSGEATDCIARVTLMGRAVHLGRGEDEETSGVRDGFAQIASSLPPGERSFEDLVHDHDEVFRLEVDKAYVRRLACVITQQKEVEVVDEESFRQAETDPLAFVSPFMVKKWNAEHLEDIVRFTTYLTGITLEELESAKLLWIDSLGLYIRYQKFGEFPKDVRMGFPQRVTDEKALVSVLTMLGQVTWESQKPA</sequence>
<dbReference type="InterPro" id="IPR037119">
    <property type="entry name" value="Haem_oxidase_HugZ-like_sf"/>
</dbReference>
<dbReference type="AlphaFoldDB" id="A0A7S3CBE5"/>
<evidence type="ECO:0000313" key="3">
    <source>
        <dbReference type="EMBL" id="CAE0190850.1"/>
    </source>
</evidence>
<evidence type="ECO:0000259" key="2">
    <source>
        <dbReference type="Pfam" id="PF10615"/>
    </source>
</evidence>
<feature type="region of interest" description="Disordered" evidence="1">
    <location>
        <begin position="1"/>
        <end position="22"/>
    </location>
</feature>
<evidence type="ECO:0000256" key="1">
    <source>
        <dbReference type="SAM" id="MobiDB-lite"/>
    </source>
</evidence>
<gene>
    <name evidence="3" type="ORF">CROS1456_LOCUS3940</name>
    <name evidence="4" type="ORF">HKI87_07g50570</name>
</gene>
<proteinExistence type="predicted"/>
<dbReference type="InterPro" id="IPR012349">
    <property type="entry name" value="Split_barrel_FMN-bd"/>
</dbReference>
<organism evidence="3">
    <name type="scientific">Chloropicon roscoffensis</name>
    <dbReference type="NCBI Taxonomy" id="1461544"/>
    <lineage>
        <taxon>Eukaryota</taxon>
        <taxon>Viridiplantae</taxon>
        <taxon>Chlorophyta</taxon>
        <taxon>Chloropicophyceae</taxon>
        <taxon>Chloropicales</taxon>
        <taxon>Chloropicaceae</taxon>
        <taxon>Chloropicon</taxon>
    </lineage>
</organism>
<dbReference type="PANTHER" id="PTHR13343:SF22">
    <property type="entry name" value="GLUTAMYL-TRNA REDUCTASE-BINDING PROTEIN, CHLOROPLASTIC"/>
    <property type="match status" value="1"/>
</dbReference>
<dbReference type="Pfam" id="PF10615">
    <property type="entry name" value="DUF2470"/>
    <property type="match status" value="1"/>
</dbReference>
<feature type="domain" description="DUF2470" evidence="2">
    <location>
        <begin position="272"/>
        <end position="346"/>
    </location>
</feature>
<evidence type="ECO:0000313" key="5">
    <source>
        <dbReference type="Proteomes" id="UP001472866"/>
    </source>
</evidence>
<reference evidence="3" key="1">
    <citation type="submission" date="2021-01" db="EMBL/GenBank/DDBJ databases">
        <authorList>
            <person name="Corre E."/>
            <person name="Pelletier E."/>
            <person name="Niang G."/>
            <person name="Scheremetjew M."/>
            <person name="Finn R."/>
            <person name="Kale V."/>
            <person name="Holt S."/>
            <person name="Cochrane G."/>
            <person name="Meng A."/>
            <person name="Brown T."/>
            <person name="Cohen L."/>
        </authorList>
    </citation>
    <scope>NUCLEOTIDE SEQUENCE</scope>
    <source>
        <strain evidence="3">RCC1871</strain>
    </source>
</reference>
<evidence type="ECO:0000313" key="4">
    <source>
        <dbReference type="EMBL" id="WZN63508.1"/>
    </source>
</evidence>
<dbReference type="PANTHER" id="PTHR13343">
    <property type="entry name" value="CREG1 PROTEIN"/>
    <property type="match status" value="1"/>
</dbReference>
<dbReference type="GO" id="GO:0005737">
    <property type="term" value="C:cytoplasm"/>
    <property type="evidence" value="ECO:0007669"/>
    <property type="project" value="UniProtKB-ARBA"/>
</dbReference>
<feature type="compositionally biased region" description="Basic and acidic residues" evidence="1">
    <location>
        <begin position="12"/>
        <end position="22"/>
    </location>
</feature>
<protein>
    <recommendedName>
        <fullName evidence="2">DUF2470 domain-containing protein</fullName>
    </recommendedName>
</protein>
<dbReference type="Gene3D" id="3.20.180.10">
    <property type="entry name" value="PNP-oxidase-like"/>
    <property type="match status" value="1"/>
</dbReference>
<name>A0A7S3CBE5_9CHLO</name>
<keyword evidence="5" id="KW-1185">Reference proteome</keyword>
<dbReference type="EMBL" id="CP151507">
    <property type="protein sequence ID" value="WZN63508.1"/>
    <property type="molecule type" value="Genomic_DNA"/>
</dbReference>
<accession>A0A7S3CBE5</accession>
<feature type="region of interest" description="Disordered" evidence="1">
    <location>
        <begin position="35"/>
        <end position="62"/>
    </location>
</feature>
<dbReference type="SUPFAM" id="SSF50475">
    <property type="entry name" value="FMN-binding split barrel"/>
    <property type="match status" value="1"/>
</dbReference>
<dbReference type="EMBL" id="HBHZ01005080">
    <property type="protein sequence ID" value="CAE0190850.1"/>
    <property type="molecule type" value="Transcribed_RNA"/>
</dbReference>
<dbReference type="Proteomes" id="UP001472866">
    <property type="component" value="Chromosome 07"/>
</dbReference>
<dbReference type="Gene3D" id="2.30.110.10">
    <property type="entry name" value="Electron Transport, Fmn-binding Protein, Chain A"/>
    <property type="match status" value="1"/>
</dbReference>